<reference evidence="1" key="2">
    <citation type="journal article" date="2024" name="Plant">
        <title>Genomic evolution and insights into agronomic trait innovations of Sesamum species.</title>
        <authorList>
            <person name="Miao H."/>
            <person name="Wang L."/>
            <person name="Qu L."/>
            <person name="Liu H."/>
            <person name="Sun Y."/>
            <person name="Le M."/>
            <person name="Wang Q."/>
            <person name="Wei S."/>
            <person name="Zheng Y."/>
            <person name="Lin W."/>
            <person name="Duan Y."/>
            <person name="Cao H."/>
            <person name="Xiong S."/>
            <person name="Wang X."/>
            <person name="Wei L."/>
            <person name="Li C."/>
            <person name="Ma Q."/>
            <person name="Ju M."/>
            <person name="Zhao R."/>
            <person name="Li G."/>
            <person name="Mu C."/>
            <person name="Tian Q."/>
            <person name="Mei H."/>
            <person name="Zhang T."/>
            <person name="Gao T."/>
            <person name="Zhang H."/>
        </authorList>
    </citation>
    <scope>NUCLEOTIDE SEQUENCE</scope>
    <source>
        <strain evidence="1">G02</strain>
    </source>
</reference>
<gene>
    <name evidence="1" type="ORF">Sradi_6255800</name>
</gene>
<comment type="caution">
    <text evidence="1">The sequence shown here is derived from an EMBL/GenBank/DDBJ whole genome shotgun (WGS) entry which is preliminary data.</text>
</comment>
<organism evidence="1">
    <name type="scientific">Sesamum radiatum</name>
    <name type="common">Black benniseed</name>
    <dbReference type="NCBI Taxonomy" id="300843"/>
    <lineage>
        <taxon>Eukaryota</taxon>
        <taxon>Viridiplantae</taxon>
        <taxon>Streptophyta</taxon>
        <taxon>Embryophyta</taxon>
        <taxon>Tracheophyta</taxon>
        <taxon>Spermatophyta</taxon>
        <taxon>Magnoliopsida</taxon>
        <taxon>eudicotyledons</taxon>
        <taxon>Gunneridae</taxon>
        <taxon>Pentapetalae</taxon>
        <taxon>asterids</taxon>
        <taxon>lamiids</taxon>
        <taxon>Lamiales</taxon>
        <taxon>Pedaliaceae</taxon>
        <taxon>Sesamum</taxon>
    </lineage>
</organism>
<reference evidence="1" key="1">
    <citation type="submission" date="2020-06" db="EMBL/GenBank/DDBJ databases">
        <authorList>
            <person name="Li T."/>
            <person name="Hu X."/>
            <person name="Zhang T."/>
            <person name="Song X."/>
            <person name="Zhang H."/>
            <person name="Dai N."/>
            <person name="Sheng W."/>
            <person name="Hou X."/>
            <person name="Wei L."/>
        </authorList>
    </citation>
    <scope>NUCLEOTIDE SEQUENCE</scope>
    <source>
        <strain evidence="1">G02</strain>
        <tissue evidence="1">Leaf</tissue>
    </source>
</reference>
<protein>
    <submittedName>
        <fullName evidence="1">Uncharacterized protein</fullName>
    </submittedName>
</protein>
<name>A0AAW2KCD7_SESRA</name>
<evidence type="ECO:0000313" key="1">
    <source>
        <dbReference type="EMBL" id="KAL0303877.1"/>
    </source>
</evidence>
<accession>A0AAW2KCD7</accession>
<dbReference type="EMBL" id="JACGWJ010000029">
    <property type="protein sequence ID" value="KAL0303877.1"/>
    <property type="molecule type" value="Genomic_DNA"/>
</dbReference>
<proteinExistence type="predicted"/>
<sequence>MENCFWSEEYCASWNYGQPDQVAMCCSRSQVKLRRGAGTESTRSLLLSGN</sequence>
<dbReference type="AlphaFoldDB" id="A0AAW2KCD7"/>